<dbReference type="KEGG" id="bvv:BHK69_10625"/>
<dbReference type="Gene3D" id="1.20.950.20">
    <property type="entry name" value="Transmembrane di-heme cytochromes, Chain C"/>
    <property type="match status" value="1"/>
</dbReference>
<keyword evidence="4" id="KW-0813">Transport</keyword>
<dbReference type="Pfam" id="PF01292">
    <property type="entry name" value="Ni_hydr_CYTB"/>
    <property type="match status" value="1"/>
</dbReference>
<evidence type="ECO:0000256" key="6">
    <source>
        <dbReference type="ARBA" id="ARBA00022617"/>
    </source>
</evidence>
<evidence type="ECO:0000256" key="5">
    <source>
        <dbReference type="ARBA" id="ARBA00022475"/>
    </source>
</evidence>
<proteinExistence type="inferred from homology"/>
<name>A0A1D7U0G1_9HYPH</name>
<dbReference type="SUPFAM" id="SSF81342">
    <property type="entry name" value="Transmembrane di-heme cytochromes"/>
    <property type="match status" value="1"/>
</dbReference>
<keyword evidence="11" id="KW-0408">Iron</keyword>
<keyword evidence="5" id="KW-1003">Cell membrane</keyword>
<feature type="transmembrane region" description="Helical" evidence="13">
    <location>
        <begin position="85"/>
        <end position="106"/>
    </location>
</feature>
<evidence type="ECO:0000256" key="9">
    <source>
        <dbReference type="ARBA" id="ARBA00022982"/>
    </source>
</evidence>
<dbReference type="GO" id="GO:0009055">
    <property type="term" value="F:electron transfer activity"/>
    <property type="evidence" value="ECO:0007669"/>
    <property type="project" value="InterPro"/>
</dbReference>
<evidence type="ECO:0000256" key="11">
    <source>
        <dbReference type="ARBA" id="ARBA00023004"/>
    </source>
</evidence>
<evidence type="ECO:0000313" key="16">
    <source>
        <dbReference type="EMBL" id="AOO80854.1"/>
    </source>
</evidence>
<evidence type="ECO:0000259" key="15">
    <source>
        <dbReference type="Pfam" id="PF01292"/>
    </source>
</evidence>
<feature type="transmembrane region" description="Helical" evidence="13">
    <location>
        <begin position="264"/>
        <end position="286"/>
    </location>
</feature>
<dbReference type="RefSeq" id="WP_069690072.1">
    <property type="nucleotide sequence ID" value="NZ_CP017147.1"/>
</dbReference>
<evidence type="ECO:0000256" key="2">
    <source>
        <dbReference type="ARBA" id="ARBA00004651"/>
    </source>
</evidence>
<keyword evidence="14" id="KW-0732">Signal</keyword>
<evidence type="ECO:0000256" key="12">
    <source>
        <dbReference type="ARBA" id="ARBA00023136"/>
    </source>
</evidence>
<dbReference type="GO" id="GO:0009061">
    <property type="term" value="P:anaerobic respiration"/>
    <property type="evidence" value="ECO:0007669"/>
    <property type="project" value="TreeGrafter"/>
</dbReference>
<dbReference type="GO" id="GO:0036397">
    <property type="term" value="F:formate dehydrogenase (quinone) activity"/>
    <property type="evidence" value="ECO:0007669"/>
    <property type="project" value="TreeGrafter"/>
</dbReference>
<evidence type="ECO:0000256" key="1">
    <source>
        <dbReference type="ARBA" id="ARBA00001971"/>
    </source>
</evidence>
<keyword evidence="6" id="KW-0349">Heme</keyword>
<evidence type="ECO:0000256" key="4">
    <source>
        <dbReference type="ARBA" id="ARBA00022448"/>
    </source>
</evidence>
<dbReference type="InterPro" id="IPR051817">
    <property type="entry name" value="FDH_cytochrome_b556_subunit"/>
</dbReference>
<dbReference type="GO" id="GO:0005886">
    <property type="term" value="C:plasma membrane"/>
    <property type="evidence" value="ECO:0007669"/>
    <property type="project" value="UniProtKB-SubCell"/>
</dbReference>
<dbReference type="STRING" id="1526658.BHK69_10625"/>
<feature type="transmembrane region" description="Helical" evidence="13">
    <location>
        <begin position="231"/>
        <end position="252"/>
    </location>
</feature>
<dbReference type="GO" id="GO:0015944">
    <property type="term" value="P:formate oxidation"/>
    <property type="evidence" value="ECO:0007669"/>
    <property type="project" value="TreeGrafter"/>
</dbReference>
<evidence type="ECO:0000313" key="17">
    <source>
        <dbReference type="Proteomes" id="UP000094969"/>
    </source>
</evidence>
<evidence type="ECO:0000256" key="14">
    <source>
        <dbReference type="SAM" id="SignalP"/>
    </source>
</evidence>
<dbReference type="PANTHER" id="PTHR30074:SF6">
    <property type="entry name" value="FORMATE DEHYDROGENASE GAMMA SUBUNIT"/>
    <property type="match status" value="1"/>
</dbReference>
<dbReference type="InterPro" id="IPR006471">
    <property type="entry name" value="Formate_DH_gsu"/>
</dbReference>
<comment type="subcellular location">
    <subcellularLocation>
        <location evidence="2">Cell membrane</location>
        <topology evidence="2">Multi-pass membrane protein</topology>
    </subcellularLocation>
</comment>
<evidence type="ECO:0000256" key="3">
    <source>
        <dbReference type="ARBA" id="ARBA00010747"/>
    </source>
</evidence>
<keyword evidence="10 13" id="KW-1133">Transmembrane helix</keyword>
<dbReference type="GO" id="GO:0009326">
    <property type="term" value="C:formate dehydrogenase complex"/>
    <property type="evidence" value="ECO:0007669"/>
    <property type="project" value="InterPro"/>
</dbReference>
<dbReference type="GO" id="GO:0046872">
    <property type="term" value="F:metal ion binding"/>
    <property type="evidence" value="ECO:0007669"/>
    <property type="project" value="UniProtKB-KW"/>
</dbReference>
<keyword evidence="12 13" id="KW-0472">Membrane</keyword>
<evidence type="ECO:0000256" key="8">
    <source>
        <dbReference type="ARBA" id="ARBA00022723"/>
    </source>
</evidence>
<dbReference type="Proteomes" id="UP000094969">
    <property type="component" value="Chromosome"/>
</dbReference>
<dbReference type="GO" id="GO:0008863">
    <property type="term" value="F:formate dehydrogenase (NAD+) activity"/>
    <property type="evidence" value="ECO:0007669"/>
    <property type="project" value="InterPro"/>
</dbReference>
<dbReference type="InterPro" id="IPR011577">
    <property type="entry name" value="Cyt_b561_bac/Ni-Hgenase"/>
</dbReference>
<keyword evidence="7 13" id="KW-0812">Transmembrane</keyword>
<organism evidence="16 17">
    <name type="scientific">Bosea vaviloviae</name>
    <dbReference type="NCBI Taxonomy" id="1526658"/>
    <lineage>
        <taxon>Bacteria</taxon>
        <taxon>Pseudomonadati</taxon>
        <taxon>Pseudomonadota</taxon>
        <taxon>Alphaproteobacteria</taxon>
        <taxon>Hyphomicrobiales</taxon>
        <taxon>Boseaceae</taxon>
        <taxon>Bosea</taxon>
    </lineage>
</organism>
<comment type="cofactor">
    <cofactor evidence="1">
        <name>heme</name>
        <dbReference type="ChEBI" id="CHEBI:30413"/>
    </cofactor>
</comment>
<keyword evidence="17" id="KW-1185">Reference proteome</keyword>
<dbReference type="OrthoDB" id="9790598at2"/>
<feature type="transmembrane region" description="Helical" evidence="13">
    <location>
        <begin position="133"/>
        <end position="158"/>
    </location>
</feature>
<feature type="domain" description="Cytochrome b561 bacterial/Ni-hydrogenase" evidence="15">
    <location>
        <begin position="123"/>
        <end position="300"/>
    </location>
</feature>
<evidence type="ECO:0000256" key="10">
    <source>
        <dbReference type="ARBA" id="ARBA00022989"/>
    </source>
</evidence>
<evidence type="ECO:0000256" key="13">
    <source>
        <dbReference type="SAM" id="Phobius"/>
    </source>
</evidence>
<dbReference type="PANTHER" id="PTHR30074">
    <property type="entry name" value="FORMATE DEHYDROGENASE, NITRATE-INDUCIBLE, CYTOCHROME B556 FDN SUBUNIT"/>
    <property type="match status" value="1"/>
</dbReference>
<feature type="transmembrane region" description="Helical" evidence="13">
    <location>
        <begin position="178"/>
        <end position="195"/>
    </location>
</feature>
<sequence>MRLGAHLRLLVTGLLLTFAVALAVPAFAQQVNPTADSVKEQQFLDALKGNPSAELTGRITIPDGKAATLERPAGREWRAFHQGTMVKVGAVAVLGTLLLLAVFYLVRGRIRVESGLSGRTLTRFNGFERFMHWLTAACFIVLALSGLNVTFGKLLLLPLVGPQTFTNISVVAKWAHNYLAWPFMLGIALMFVVWIKDNIPGMVDLRWFAAGGGIVGKGHPPAKRFNGGQKIVFWTVVIGGTALSVSGVYLLFPAFAGGVLNLQFWNVVHGIVAVLMVAAILAHIYIGTLGMEGAFDAMGSGEVDLNWAKEHHSLWVAEEMQKGHVPGGPTLQPAE</sequence>
<reference evidence="16 17" key="1">
    <citation type="journal article" date="2015" name="Antonie Van Leeuwenhoek">
        <title>Bosea vaviloviae sp. nov., a new species of slow-growing rhizobia isolated from nodules of the relict species Vavilovia formosa (Stev.) Fed.</title>
        <authorList>
            <person name="Safronova V.I."/>
            <person name="Kuznetsova I.G."/>
            <person name="Sazanova A.L."/>
            <person name="Kimeklis A.K."/>
            <person name="Belimov A.A."/>
            <person name="Andronov E.E."/>
            <person name="Pinaev A.G."/>
            <person name="Chizhevskaya E.P."/>
            <person name="Pukhaev A.R."/>
            <person name="Popov K.P."/>
            <person name="Willems A."/>
            <person name="Tikhonovich I.A."/>
        </authorList>
    </citation>
    <scope>NUCLEOTIDE SEQUENCE [LARGE SCALE GENOMIC DNA]</scope>
    <source>
        <strain evidence="16 17">Vaf18</strain>
    </source>
</reference>
<feature type="chain" id="PRO_5009099770" evidence="14">
    <location>
        <begin position="29"/>
        <end position="335"/>
    </location>
</feature>
<accession>A0A1D7U0G1</accession>
<gene>
    <name evidence="16" type="ORF">BHK69_10625</name>
</gene>
<dbReference type="EMBL" id="CP017147">
    <property type="protein sequence ID" value="AOO80854.1"/>
    <property type="molecule type" value="Genomic_DNA"/>
</dbReference>
<dbReference type="GO" id="GO:0022904">
    <property type="term" value="P:respiratory electron transport chain"/>
    <property type="evidence" value="ECO:0007669"/>
    <property type="project" value="InterPro"/>
</dbReference>
<protein>
    <submittedName>
        <fullName evidence="16">Formate dehydrogenase subunit gamma</fullName>
    </submittedName>
</protein>
<evidence type="ECO:0000256" key="7">
    <source>
        <dbReference type="ARBA" id="ARBA00022692"/>
    </source>
</evidence>
<comment type="similarity">
    <text evidence="3">Belongs to the formate dehydrogenase gamma subunit family.</text>
</comment>
<dbReference type="AlphaFoldDB" id="A0A1D7U0G1"/>
<dbReference type="InterPro" id="IPR016174">
    <property type="entry name" value="Di-haem_cyt_TM"/>
</dbReference>
<keyword evidence="9" id="KW-0249">Electron transport</keyword>
<keyword evidence="8" id="KW-0479">Metal-binding</keyword>
<dbReference type="NCBIfam" id="TIGR01583">
    <property type="entry name" value="formate-DH-gamm"/>
    <property type="match status" value="1"/>
</dbReference>
<feature type="signal peptide" evidence="14">
    <location>
        <begin position="1"/>
        <end position="28"/>
    </location>
</feature>